<protein>
    <recommendedName>
        <fullName evidence="2">3-hydroxyacyl-CoA dehydrogenase NAD binding domain-containing protein</fullName>
    </recommendedName>
</protein>
<dbReference type="AlphaFoldDB" id="A0A0F8ZN66"/>
<dbReference type="SUPFAM" id="SSF51735">
    <property type="entry name" value="NAD(P)-binding Rossmann-fold domains"/>
    <property type="match status" value="1"/>
</dbReference>
<dbReference type="FunFam" id="3.40.50.720:FF:000009">
    <property type="entry name" value="Fatty oxidation complex, alpha subunit"/>
    <property type="match status" value="1"/>
</dbReference>
<dbReference type="InterPro" id="IPR036291">
    <property type="entry name" value="NAD(P)-bd_dom_sf"/>
</dbReference>
<dbReference type="PANTHER" id="PTHR48075:SF5">
    <property type="entry name" value="3-HYDROXYBUTYRYL-COA DEHYDROGENASE"/>
    <property type="match status" value="1"/>
</dbReference>
<dbReference type="GO" id="GO:0016491">
    <property type="term" value="F:oxidoreductase activity"/>
    <property type="evidence" value="ECO:0007669"/>
    <property type="project" value="UniProtKB-KW"/>
</dbReference>
<keyword evidence="1" id="KW-0560">Oxidoreductase</keyword>
<evidence type="ECO:0000259" key="2">
    <source>
        <dbReference type="Pfam" id="PF02737"/>
    </source>
</evidence>
<dbReference type="Pfam" id="PF02737">
    <property type="entry name" value="3HCDH_N"/>
    <property type="match status" value="1"/>
</dbReference>
<proteinExistence type="predicted"/>
<sequence length="165" mass="16943">MGAGTMGAGIAQVGCLAGFETFLHDPFPDALERGVESVHAGLGKGAERGRWSADEAGAAAERLHPATALDELAPCGLAIEAAPEDLDLKRDLLRKLSDICGPNVLLATNTSSLPVTAIASGAARPENVVGMHFFNPAPLMKLLEVVAGSESSDEALATARSVGER</sequence>
<comment type="caution">
    <text evidence="3">The sequence shown here is derived from an EMBL/GenBank/DDBJ whole genome shotgun (WGS) entry which is preliminary data.</text>
</comment>
<accession>A0A0F8ZN66</accession>
<name>A0A0F8ZN66_9ZZZZ</name>
<feature type="domain" description="3-hydroxyacyl-CoA dehydrogenase NAD binding" evidence="2">
    <location>
        <begin position="1"/>
        <end position="163"/>
    </location>
</feature>
<organism evidence="3">
    <name type="scientific">marine sediment metagenome</name>
    <dbReference type="NCBI Taxonomy" id="412755"/>
    <lineage>
        <taxon>unclassified sequences</taxon>
        <taxon>metagenomes</taxon>
        <taxon>ecological metagenomes</taxon>
    </lineage>
</organism>
<dbReference type="InterPro" id="IPR006176">
    <property type="entry name" value="3-OHacyl-CoA_DH_NAD-bd"/>
</dbReference>
<dbReference type="GO" id="GO:0006631">
    <property type="term" value="P:fatty acid metabolic process"/>
    <property type="evidence" value="ECO:0007669"/>
    <property type="project" value="InterPro"/>
</dbReference>
<reference evidence="3" key="1">
    <citation type="journal article" date="2015" name="Nature">
        <title>Complex archaea that bridge the gap between prokaryotes and eukaryotes.</title>
        <authorList>
            <person name="Spang A."/>
            <person name="Saw J.H."/>
            <person name="Jorgensen S.L."/>
            <person name="Zaremba-Niedzwiedzka K."/>
            <person name="Martijn J."/>
            <person name="Lind A.E."/>
            <person name="van Eijk R."/>
            <person name="Schleper C."/>
            <person name="Guy L."/>
            <person name="Ettema T.J."/>
        </authorList>
    </citation>
    <scope>NUCLEOTIDE SEQUENCE</scope>
</reference>
<evidence type="ECO:0000313" key="3">
    <source>
        <dbReference type="EMBL" id="KKK95303.1"/>
    </source>
</evidence>
<dbReference type="GO" id="GO:0070403">
    <property type="term" value="F:NAD+ binding"/>
    <property type="evidence" value="ECO:0007669"/>
    <property type="project" value="InterPro"/>
</dbReference>
<dbReference type="Gene3D" id="3.40.50.720">
    <property type="entry name" value="NAD(P)-binding Rossmann-like Domain"/>
    <property type="match status" value="1"/>
</dbReference>
<dbReference type="PANTHER" id="PTHR48075">
    <property type="entry name" value="3-HYDROXYACYL-COA DEHYDROGENASE FAMILY PROTEIN"/>
    <property type="match status" value="1"/>
</dbReference>
<gene>
    <name evidence="3" type="ORF">LCGC14_2674160</name>
</gene>
<dbReference type="EMBL" id="LAZR01046970">
    <property type="protein sequence ID" value="KKK95303.1"/>
    <property type="molecule type" value="Genomic_DNA"/>
</dbReference>
<evidence type="ECO:0000256" key="1">
    <source>
        <dbReference type="ARBA" id="ARBA00023002"/>
    </source>
</evidence>
<feature type="non-terminal residue" evidence="3">
    <location>
        <position position="165"/>
    </location>
</feature>